<sequence>MGVSIVMFYMYINKLFVMEKIIWEHDVIENLQGKFNVR</sequence>
<dbReference type="AlphaFoldDB" id="A0A0F3N6L8"/>
<dbReference type="EMBL" id="LANU01000003">
    <property type="protein sequence ID" value="KJV63376.1"/>
    <property type="molecule type" value="Genomic_DNA"/>
</dbReference>
<organism evidence="1 2">
    <name type="scientific">Ehrlichia cf. muris str. EmCRT</name>
    <dbReference type="NCBI Taxonomy" id="1359167"/>
    <lineage>
        <taxon>Bacteria</taxon>
        <taxon>Pseudomonadati</taxon>
        <taxon>Pseudomonadota</taxon>
        <taxon>Alphaproteobacteria</taxon>
        <taxon>Rickettsiales</taxon>
        <taxon>Anaplasmataceae</taxon>
        <taxon>Ehrlichia</taxon>
    </lineage>
</organism>
<evidence type="ECO:0000313" key="1">
    <source>
        <dbReference type="EMBL" id="KJV63376.1"/>
    </source>
</evidence>
<gene>
    <name evidence="1" type="ORF">EMUCRT_0830</name>
</gene>
<dbReference type="Proteomes" id="UP000033546">
    <property type="component" value="Unassembled WGS sequence"/>
</dbReference>
<evidence type="ECO:0000313" key="2">
    <source>
        <dbReference type="Proteomes" id="UP000033546"/>
    </source>
</evidence>
<name>A0A0F3N6L8_9RICK</name>
<reference evidence="1 2" key="1">
    <citation type="submission" date="2015-02" db="EMBL/GenBank/DDBJ databases">
        <title>Genome Sequencing of Rickettsiales.</title>
        <authorList>
            <person name="Daugherty S.C."/>
            <person name="Su Q."/>
            <person name="Abolude K."/>
            <person name="Beier-Sexton M."/>
            <person name="Carlyon J.A."/>
            <person name="Carter R."/>
            <person name="Day N.P."/>
            <person name="Dumler S.J."/>
            <person name="Dyachenko V."/>
            <person name="Godinez A."/>
            <person name="Kurtti T.J."/>
            <person name="Lichay M."/>
            <person name="Mullins K.E."/>
            <person name="Ott S."/>
            <person name="Pappas-Brown V."/>
            <person name="Paris D.H."/>
            <person name="Patel P."/>
            <person name="Richards A.L."/>
            <person name="Sadzewicz L."/>
            <person name="Sears K."/>
            <person name="Seidman D."/>
            <person name="Sengamalay N."/>
            <person name="Stenos J."/>
            <person name="Tallon L.J."/>
            <person name="Vincent G."/>
            <person name="Fraser C.M."/>
            <person name="Munderloh U."/>
            <person name="Dunning-Hotopp J.C."/>
        </authorList>
    </citation>
    <scope>NUCLEOTIDE SEQUENCE [LARGE SCALE GENOMIC DNA]</scope>
    <source>
        <strain evidence="1 2">EmCRT</strain>
    </source>
</reference>
<proteinExistence type="predicted"/>
<accession>A0A0F3N6L8</accession>
<comment type="caution">
    <text evidence="1">The sequence shown here is derived from an EMBL/GenBank/DDBJ whole genome shotgun (WGS) entry which is preliminary data.</text>
</comment>
<dbReference type="PATRIC" id="fig|1359167.3.peg.797"/>
<protein>
    <submittedName>
        <fullName evidence="1">Uncharacterized protein</fullName>
    </submittedName>
</protein>